<organism evidence="2 3">
    <name type="scientific">Streptomyces coacervatus</name>
    <dbReference type="NCBI Taxonomy" id="647381"/>
    <lineage>
        <taxon>Bacteria</taxon>
        <taxon>Bacillati</taxon>
        <taxon>Actinomycetota</taxon>
        <taxon>Actinomycetes</taxon>
        <taxon>Kitasatosporales</taxon>
        <taxon>Streptomycetaceae</taxon>
        <taxon>Streptomyces</taxon>
    </lineage>
</organism>
<evidence type="ECO:0000313" key="3">
    <source>
        <dbReference type="Proteomes" id="UP001501009"/>
    </source>
</evidence>
<feature type="region of interest" description="Disordered" evidence="1">
    <location>
        <begin position="97"/>
        <end position="123"/>
    </location>
</feature>
<dbReference type="EMBL" id="BAABDE010000006">
    <property type="protein sequence ID" value="GAA3782196.1"/>
    <property type="molecule type" value="Genomic_DNA"/>
</dbReference>
<sequence length="123" mass="12833">MGLADFFVEAEAEGEGESDTRVAEGDGSTGSCSKRGELVTSGFAAWAPRPPSRADIMPVAVPTATTTEAAATIALRRAARRRSALRAARRWARKPDTCCPFPAGDDVPPFWGSAGPADTPVSL</sequence>
<evidence type="ECO:0000256" key="1">
    <source>
        <dbReference type="SAM" id="MobiDB-lite"/>
    </source>
</evidence>
<comment type="caution">
    <text evidence="2">The sequence shown here is derived from an EMBL/GenBank/DDBJ whole genome shotgun (WGS) entry which is preliminary data.</text>
</comment>
<accession>A0ABP7H1V2</accession>
<reference evidence="3" key="1">
    <citation type="journal article" date="2019" name="Int. J. Syst. Evol. Microbiol.">
        <title>The Global Catalogue of Microorganisms (GCM) 10K type strain sequencing project: providing services to taxonomists for standard genome sequencing and annotation.</title>
        <authorList>
            <consortium name="The Broad Institute Genomics Platform"/>
            <consortium name="The Broad Institute Genome Sequencing Center for Infectious Disease"/>
            <person name="Wu L."/>
            <person name="Ma J."/>
        </authorList>
    </citation>
    <scope>NUCLEOTIDE SEQUENCE [LARGE SCALE GENOMIC DNA]</scope>
    <source>
        <strain evidence="3">JCM 17138</strain>
    </source>
</reference>
<keyword evidence="3" id="KW-1185">Reference proteome</keyword>
<dbReference type="Proteomes" id="UP001501009">
    <property type="component" value="Unassembled WGS sequence"/>
</dbReference>
<name>A0ABP7H1V2_9ACTN</name>
<feature type="region of interest" description="Disordered" evidence="1">
    <location>
        <begin position="10"/>
        <end position="35"/>
    </location>
</feature>
<protein>
    <submittedName>
        <fullName evidence="2">Uncharacterized protein</fullName>
    </submittedName>
</protein>
<gene>
    <name evidence="2" type="ORF">GCM10022403_015940</name>
</gene>
<evidence type="ECO:0000313" key="2">
    <source>
        <dbReference type="EMBL" id="GAA3782196.1"/>
    </source>
</evidence>
<proteinExistence type="predicted"/>